<comment type="caution">
    <text evidence="5">The sequence shown here is derived from an EMBL/GenBank/DDBJ whole genome shotgun (WGS) entry which is preliminary data.</text>
</comment>
<reference evidence="6 8" key="2">
    <citation type="submission" date="2017-10" db="EMBL/GenBank/DDBJ databases">
        <title>The new phylogeny of genus Mycobacterium.</title>
        <authorList>
            <person name="Tortoli E."/>
            <person name="Trovato A."/>
            <person name="Cirillo D.M."/>
        </authorList>
    </citation>
    <scope>NUCLEOTIDE SEQUENCE [LARGE SCALE GENOMIC DNA]</scope>
    <source>
        <strain evidence="6 8">IP141170001</strain>
    </source>
</reference>
<evidence type="ECO:0000256" key="3">
    <source>
        <dbReference type="RuleBase" id="RU361153"/>
    </source>
</evidence>
<evidence type="ECO:0000256" key="2">
    <source>
        <dbReference type="ARBA" id="ARBA00023295"/>
    </source>
</evidence>
<dbReference type="AlphaFoldDB" id="A0A1T3WL21"/>
<dbReference type="PANTHER" id="PTHR12631">
    <property type="entry name" value="ALPHA-L-IDURONIDASE"/>
    <property type="match status" value="1"/>
</dbReference>
<keyword evidence="2 3" id="KW-0326">Glycosidase</keyword>
<dbReference type="EMBL" id="MIJD01000048">
    <property type="protein sequence ID" value="OPE55094.1"/>
    <property type="molecule type" value="Genomic_DNA"/>
</dbReference>
<dbReference type="EMBL" id="PDCR01000008">
    <property type="protein sequence ID" value="PEG55158.1"/>
    <property type="molecule type" value="Genomic_DNA"/>
</dbReference>
<evidence type="ECO:0000313" key="6">
    <source>
        <dbReference type="EMBL" id="PEG55158.1"/>
    </source>
</evidence>
<evidence type="ECO:0000313" key="8">
    <source>
        <dbReference type="Proteomes" id="UP000220340"/>
    </source>
</evidence>
<dbReference type="SUPFAM" id="SSF51445">
    <property type="entry name" value="(Trans)glycosidases"/>
    <property type="match status" value="1"/>
</dbReference>
<gene>
    <name evidence="5" type="ORF">BV510_06975</name>
    <name evidence="6" type="ORF">CRI78_08150</name>
</gene>
<evidence type="ECO:0000259" key="4">
    <source>
        <dbReference type="Pfam" id="PF00150"/>
    </source>
</evidence>
<accession>A0A1T3WL21</accession>
<name>A0A1T3WL21_9MYCO</name>
<evidence type="ECO:0000313" key="7">
    <source>
        <dbReference type="Proteomes" id="UP000191039"/>
    </source>
</evidence>
<sequence>MRVQRGVVLASTLTMALSVTGCARLAPSDEHRSVTASPRPTAHCPTDIGIAPAWILRASDADLERDMVAARDAGATRFRFDVDWSLVEPERGQFNWAPIDRMVRAVTSHGMRPLGVLAYTPGWARVAGAVDRPGAPASHYPPAKPADFAAFAKSAATRYADVITDWEIWNEPNRSSFWSPAPDAGAYTKLLIAASEAIRAVQSGANIIAGALAPGENHADGEIDPITFAQRIYDGGGRRAFNTMSIHPYTYPWMPTDPATTNWSTFQKIPRLHDLMVSKGDRTKPIWITEFGAPTGSDSTSMSRAAQADYLTSGISAARKLGYVPVILIYSIRDSGTDPRDPEHNFGLLTEDFEPKPGYRAVQRLTDSEIC</sequence>
<dbReference type="InterPro" id="IPR051923">
    <property type="entry name" value="Glycosyl_Hydrolase_39"/>
</dbReference>
<organism evidence="5 7">
    <name type="scientific">Mycolicibacterium diernhoferi</name>
    <dbReference type="NCBI Taxonomy" id="1801"/>
    <lineage>
        <taxon>Bacteria</taxon>
        <taxon>Bacillati</taxon>
        <taxon>Actinomycetota</taxon>
        <taxon>Actinomycetes</taxon>
        <taxon>Mycobacteriales</taxon>
        <taxon>Mycobacteriaceae</taxon>
        <taxon>Mycolicibacterium</taxon>
    </lineage>
</organism>
<dbReference type="InterPro" id="IPR001547">
    <property type="entry name" value="Glyco_hydro_5"/>
</dbReference>
<keyword evidence="8" id="KW-1185">Reference proteome</keyword>
<feature type="domain" description="Glycoside hydrolase family 5" evidence="4">
    <location>
        <begin position="68"/>
        <end position="312"/>
    </location>
</feature>
<dbReference type="GO" id="GO:0000272">
    <property type="term" value="P:polysaccharide catabolic process"/>
    <property type="evidence" value="ECO:0007669"/>
    <property type="project" value="InterPro"/>
</dbReference>
<dbReference type="RefSeq" id="WP_073857137.1">
    <property type="nucleotide sequence ID" value="NZ_PDCR01000008.1"/>
</dbReference>
<protein>
    <submittedName>
        <fullName evidence="6">Beta-xylosidase</fullName>
    </submittedName>
</protein>
<dbReference type="PANTHER" id="PTHR12631:SF10">
    <property type="entry name" value="BETA-XYLOSIDASE-LIKE PROTEIN-RELATED"/>
    <property type="match status" value="1"/>
</dbReference>
<evidence type="ECO:0000256" key="1">
    <source>
        <dbReference type="ARBA" id="ARBA00022801"/>
    </source>
</evidence>
<dbReference type="Gene3D" id="3.20.20.80">
    <property type="entry name" value="Glycosidases"/>
    <property type="match status" value="1"/>
</dbReference>
<dbReference type="Proteomes" id="UP000191039">
    <property type="component" value="Unassembled WGS sequence"/>
</dbReference>
<comment type="similarity">
    <text evidence="3">Belongs to the glycosyl hydrolase 5 (cellulase A) family.</text>
</comment>
<dbReference type="Pfam" id="PF00150">
    <property type="entry name" value="Cellulase"/>
    <property type="match status" value="1"/>
</dbReference>
<evidence type="ECO:0000313" key="5">
    <source>
        <dbReference type="EMBL" id="OPE55094.1"/>
    </source>
</evidence>
<dbReference type="PROSITE" id="PS51257">
    <property type="entry name" value="PROKAR_LIPOPROTEIN"/>
    <property type="match status" value="1"/>
</dbReference>
<dbReference type="InterPro" id="IPR017853">
    <property type="entry name" value="GH"/>
</dbReference>
<proteinExistence type="inferred from homology"/>
<dbReference type="Proteomes" id="UP000220340">
    <property type="component" value="Unassembled WGS sequence"/>
</dbReference>
<reference evidence="5 7" key="1">
    <citation type="submission" date="2016-09" db="EMBL/GenBank/DDBJ databases">
        <title>genome sequences of unsequenced Mycobacteria.</title>
        <authorList>
            <person name="Greninger A.L."/>
            <person name="Jerome K.R."/>
            <person name="Mcnair B."/>
            <person name="Wallis C."/>
            <person name="Fang F."/>
        </authorList>
    </citation>
    <scope>NUCLEOTIDE SEQUENCE [LARGE SCALE GENOMIC DNA]</scope>
    <source>
        <strain evidence="5 7">BM1</strain>
    </source>
</reference>
<keyword evidence="1 3" id="KW-0378">Hydrolase</keyword>
<dbReference type="GO" id="GO:0004553">
    <property type="term" value="F:hydrolase activity, hydrolyzing O-glycosyl compounds"/>
    <property type="evidence" value="ECO:0007669"/>
    <property type="project" value="InterPro"/>
</dbReference>